<proteinExistence type="predicted"/>
<feature type="transmembrane region" description="Helical" evidence="12">
    <location>
        <begin position="12"/>
        <end position="31"/>
    </location>
</feature>
<keyword evidence="16" id="KW-1185">Reference proteome</keyword>
<dbReference type="InterPro" id="IPR013083">
    <property type="entry name" value="Znf_RING/FYVE/PHD"/>
</dbReference>
<dbReference type="GO" id="GO:0030968">
    <property type="term" value="P:endoplasmic reticulum unfolded protein response"/>
    <property type="evidence" value="ECO:0007669"/>
    <property type="project" value="TreeGrafter"/>
</dbReference>
<dbReference type="GO" id="GO:0005829">
    <property type="term" value="C:cytosol"/>
    <property type="evidence" value="ECO:0007669"/>
    <property type="project" value="TreeGrafter"/>
</dbReference>
<feature type="transmembrane region" description="Helical" evidence="12">
    <location>
        <begin position="243"/>
        <end position="264"/>
    </location>
</feature>
<feature type="region of interest" description="Disordered" evidence="11">
    <location>
        <begin position="447"/>
        <end position="519"/>
    </location>
</feature>
<dbReference type="Gene3D" id="1.10.8.10">
    <property type="entry name" value="DNA helicase RuvA subunit, C-terminal domain"/>
    <property type="match status" value="1"/>
</dbReference>
<dbReference type="FunCoup" id="A0A1X7VCB5">
    <property type="interactions" value="424"/>
</dbReference>
<evidence type="ECO:0000313" key="16">
    <source>
        <dbReference type="Proteomes" id="UP000007879"/>
    </source>
</evidence>
<dbReference type="EnsemblMetazoa" id="Aqu2.1.37157_001">
    <property type="protein sequence ID" value="Aqu2.1.37157_001"/>
    <property type="gene ID" value="Aqu2.1.37157"/>
</dbReference>
<feature type="transmembrane region" description="Helical" evidence="12">
    <location>
        <begin position="107"/>
        <end position="127"/>
    </location>
</feature>
<dbReference type="eggNOG" id="KOG0802">
    <property type="taxonomic scope" value="Eukaryota"/>
</dbReference>
<dbReference type="GO" id="GO:0000151">
    <property type="term" value="C:ubiquitin ligase complex"/>
    <property type="evidence" value="ECO:0007669"/>
    <property type="project" value="TreeGrafter"/>
</dbReference>
<dbReference type="KEGG" id="aqu:100637500"/>
<evidence type="ECO:0000256" key="6">
    <source>
        <dbReference type="ARBA" id="ARBA00022771"/>
    </source>
</evidence>
<reference evidence="16" key="1">
    <citation type="journal article" date="2010" name="Nature">
        <title>The Amphimedon queenslandica genome and the evolution of animal complexity.</title>
        <authorList>
            <person name="Srivastava M."/>
            <person name="Simakov O."/>
            <person name="Chapman J."/>
            <person name="Fahey B."/>
            <person name="Gauthier M.E."/>
            <person name="Mitros T."/>
            <person name="Richards G.S."/>
            <person name="Conaco C."/>
            <person name="Dacre M."/>
            <person name="Hellsten U."/>
            <person name="Larroux C."/>
            <person name="Putnam N.H."/>
            <person name="Stanke M."/>
            <person name="Adamska M."/>
            <person name="Darling A."/>
            <person name="Degnan S.M."/>
            <person name="Oakley T.H."/>
            <person name="Plachetzki D.C."/>
            <person name="Zhai Y."/>
            <person name="Adamski M."/>
            <person name="Calcino A."/>
            <person name="Cummins S.F."/>
            <person name="Goodstein D.M."/>
            <person name="Harris C."/>
            <person name="Jackson D.J."/>
            <person name="Leys S.P."/>
            <person name="Shu S."/>
            <person name="Woodcroft B.J."/>
            <person name="Vervoort M."/>
            <person name="Kosik K.S."/>
            <person name="Manning G."/>
            <person name="Degnan B.M."/>
            <person name="Rokhsar D.S."/>
        </authorList>
    </citation>
    <scope>NUCLEOTIDE SEQUENCE [LARGE SCALE GENOMIC DNA]</scope>
</reference>
<dbReference type="GO" id="GO:0043130">
    <property type="term" value="F:ubiquitin binding"/>
    <property type="evidence" value="ECO:0007669"/>
    <property type="project" value="InterPro"/>
</dbReference>
<dbReference type="PROSITE" id="PS51140">
    <property type="entry name" value="CUE"/>
    <property type="match status" value="1"/>
</dbReference>
<comment type="subcellular location">
    <subcellularLocation>
        <location evidence="1">Membrane</location>
        <topology evidence="1">Multi-pass membrane protein</topology>
    </subcellularLocation>
</comment>
<evidence type="ECO:0000256" key="7">
    <source>
        <dbReference type="ARBA" id="ARBA00022833"/>
    </source>
</evidence>
<keyword evidence="4 12" id="KW-0812">Transmembrane</keyword>
<dbReference type="CDD" id="cd14376">
    <property type="entry name" value="CUE_AUP1_AMFR_like"/>
    <property type="match status" value="1"/>
</dbReference>
<feature type="transmembrane region" description="Helical" evidence="12">
    <location>
        <begin position="372"/>
        <end position="390"/>
    </location>
</feature>
<dbReference type="OMA" id="EPFCIWT"/>
<dbReference type="Pfam" id="PF13639">
    <property type="entry name" value="zf-RING_2"/>
    <property type="match status" value="1"/>
</dbReference>
<keyword evidence="8 12" id="KW-1133">Transmembrane helix</keyword>
<dbReference type="SUPFAM" id="SSF57850">
    <property type="entry name" value="RING/U-box"/>
    <property type="match status" value="1"/>
</dbReference>
<keyword evidence="3" id="KW-0808">Transferase</keyword>
<name>A0A1X7VCB5_AMPQE</name>
<dbReference type="AlphaFoldDB" id="A0A1X7VCB5"/>
<evidence type="ECO:0000259" key="13">
    <source>
        <dbReference type="PROSITE" id="PS50089"/>
    </source>
</evidence>
<dbReference type="STRING" id="400682.A0A1X7VCB5"/>
<comment type="pathway">
    <text evidence="2">Protein modification; protein ubiquitination.</text>
</comment>
<dbReference type="GO" id="GO:0008270">
    <property type="term" value="F:zinc ion binding"/>
    <property type="evidence" value="ECO:0007669"/>
    <property type="project" value="UniProtKB-KW"/>
</dbReference>
<evidence type="ECO:0000256" key="8">
    <source>
        <dbReference type="ARBA" id="ARBA00022989"/>
    </source>
</evidence>
<dbReference type="SMART" id="SM00546">
    <property type="entry name" value="CUE"/>
    <property type="match status" value="1"/>
</dbReference>
<evidence type="ECO:0000256" key="12">
    <source>
        <dbReference type="SAM" id="Phobius"/>
    </source>
</evidence>
<evidence type="ECO:0000313" key="15">
    <source>
        <dbReference type="EnsemblMetazoa" id="Aqu2.1.37157_001"/>
    </source>
</evidence>
<dbReference type="GO" id="GO:0061630">
    <property type="term" value="F:ubiquitin protein ligase activity"/>
    <property type="evidence" value="ECO:0007669"/>
    <property type="project" value="TreeGrafter"/>
</dbReference>
<evidence type="ECO:0000256" key="4">
    <source>
        <dbReference type="ARBA" id="ARBA00022692"/>
    </source>
</evidence>
<dbReference type="InterPro" id="IPR003892">
    <property type="entry name" value="CUE"/>
</dbReference>
<dbReference type="InParanoid" id="A0A1X7VCB5"/>
<keyword evidence="7" id="KW-0862">Zinc</keyword>
<evidence type="ECO:0000256" key="11">
    <source>
        <dbReference type="SAM" id="MobiDB-lite"/>
    </source>
</evidence>
<evidence type="ECO:0008006" key="17">
    <source>
        <dbReference type="Google" id="ProtNLM"/>
    </source>
</evidence>
<feature type="transmembrane region" description="Helical" evidence="12">
    <location>
        <begin position="148"/>
        <end position="171"/>
    </location>
</feature>
<accession>A0A1X7VCB5</accession>
<sequence length="539" mass="62447">MDTLPLPSLQMYTVFSGLGLFYAVAYVLTASDSNFVNALWDDAWCATAVVNFVCCLFFQLMSFLHKSVFGTLRSTEKRHLQDKFWNFVFYKFIFIFGVLNIQEIREMLVWCSWFALIGCFLLTSQLCKDRFLYLSFSPSTPSSSHAKMIMFLSCILVSCAGLFMVCAIIGWQFGFNYFAFVFSEIYVLFTLTLLTLIRQIIHLWDMHHEGLWENRNVYTYYAEFVLEISSLSVQFFHHLHMLLFANMFLSVASLILLMKLRFLYQEIQHKLKRHHNYVMVKHTLERSFNLVGPNELRHIQETCAICWEKMNTARQLPCGHVFHFGCLRSWLEQDPVCPTCRQTLDTSLQRNSREPTTGDQRSGVRTRRRRNWLLYFNGASIASWLPTFSLELHQPPPHHHNTFNADMDREVNHVHTMFPDVPVNAIIVDLANTHSVSQTVDNILSGLVPSRTSNQNTTEDHQDDVTPATSTSDIDEATVRQRDTGGKNEEKEREEENGKGAQSSDFSSTDVPSFQTRKQELINAARKKYLQKHSHLKQC</sequence>
<dbReference type="PROSITE" id="PS50089">
    <property type="entry name" value="ZF_RING_2"/>
    <property type="match status" value="1"/>
</dbReference>
<dbReference type="InterPro" id="IPR001841">
    <property type="entry name" value="Znf_RING"/>
</dbReference>
<evidence type="ECO:0000256" key="3">
    <source>
        <dbReference type="ARBA" id="ARBA00022679"/>
    </source>
</evidence>
<feature type="compositionally biased region" description="Polar residues" evidence="11">
    <location>
        <begin position="501"/>
        <end position="516"/>
    </location>
</feature>
<feature type="domain" description="CUE" evidence="14">
    <location>
        <begin position="406"/>
        <end position="448"/>
    </location>
</feature>
<feature type="compositionally biased region" description="Basic and acidic residues" evidence="11">
    <location>
        <begin position="477"/>
        <end position="498"/>
    </location>
</feature>
<dbReference type="PANTHER" id="PTHR15067:SF5">
    <property type="entry name" value="E3 UBIQUITIN-PROTEIN LIGASE AMFR"/>
    <property type="match status" value="1"/>
</dbReference>
<dbReference type="OrthoDB" id="3824970at2759"/>
<feature type="transmembrane region" description="Helical" evidence="12">
    <location>
        <begin position="84"/>
        <end position="101"/>
    </location>
</feature>
<feature type="transmembrane region" description="Helical" evidence="12">
    <location>
        <begin position="43"/>
        <end position="64"/>
    </location>
</feature>
<gene>
    <name evidence="15" type="primary">100637500</name>
</gene>
<dbReference type="Pfam" id="PF02845">
    <property type="entry name" value="CUE"/>
    <property type="match status" value="1"/>
</dbReference>
<evidence type="ECO:0000256" key="1">
    <source>
        <dbReference type="ARBA" id="ARBA00004141"/>
    </source>
</evidence>
<keyword evidence="6 10" id="KW-0863">Zinc-finger</keyword>
<protein>
    <recommendedName>
        <fullName evidence="17">RING-type domain-containing protein</fullName>
    </recommendedName>
</protein>
<dbReference type="SMART" id="SM00184">
    <property type="entry name" value="RING"/>
    <property type="match status" value="1"/>
</dbReference>
<dbReference type="PANTHER" id="PTHR15067">
    <property type="entry name" value="E3 UBIQUITIN-PROTEIN LIGASE RNF8"/>
    <property type="match status" value="1"/>
</dbReference>
<feature type="transmembrane region" description="Helical" evidence="12">
    <location>
        <begin position="177"/>
        <end position="197"/>
    </location>
</feature>
<dbReference type="Gene3D" id="3.30.40.10">
    <property type="entry name" value="Zinc/RING finger domain, C3HC4 (zinc finger)"/>
    <property type="match status" value="1"/>
</dbReference>
<reference evidence="15" key="2">
    <citation type="submission" date="2017-05" db="UniProtKB">
        <authorList>
            <consortium name="EnsemblMetazoa"/>
        </authorList>
    </citation>
    <scope>IDENTIFICATION</scope>
</reference>
<keyword evidence="9 12" id="KW-0472">Membrane</keyword>
<dbReference type="Proteomes" id="UP000007879">
    <property type="component" value="Unassembled WGS sequence"/>
</dbReference>
<keyword evidence="5" id="KW-0479">Metal-binding</keyword>
<dbReference type="GO" id="GO:0070936">
    <property type="term" value="P:protein K48-linked ubiquitination"/>
    <property type="evidence" value="ECO:0007669"/>
    <property type="project" value="TreeGrafter"/>
</dbReference>
<dbReference type="GO" id="GO:0005783">
    <property type="term" value="C:endoplasmic reticulum"/>
    <property type="evidence" value="ECO:0007669"/>
    <property type="project" value="TreeGrafter"/>
</dbReference>
<dbReference type="EnsemblMetazoa" id="XM_019994305.1">
    <property type="protein sequence ID" value="XP_019849864.1"/>
    <property type="gene ID" value="LOC100637500"/>
</dbReference>
<feature type="domain" description="RING-type" evidence="13">
    <location>
        <begin position="303"/>
        <end position="341"/>
    </location>
</feature>
<evidence type="ECO:0000256" key="10">
    <source>
        <dbReference type="PROSITE-ProRule" id="PRU00175"/>
    </source>
</evidence>
<dbReference type="Pfam" id="PF25563">
    <property type="entry name" value="TPR_SYVN1_N"/>
    <property type="match status" value="1"/>
</dbReference>
<dbReference type="CDD" id="cd16455">
    <property type="entry name" value="RING-H2_AMFR"/>
    <property type="match status" value="1"/>
</dbReference>
<evidence type="ECO:0000256" key="9">
    <source>
        <dbReference type="ARBA" id="ARBA00023136"/>
    </source>
</evidence>
<evidence type="ECO:0000256" key="5">
    <source>
        <dbReference type="ARBA" id="ARBA00022723"/>
    </source>
</evidence>
<dbReference type="InterPro" id="IPR057992">
    <property type="entry name" value="TPR_SYVN1_N"/>
</dbReference>
<dbReference type="GO" id="GO:0006511">
    <property type="term" value="P:ubiquitin-dependent protein catabolic process"/>
    <property type="evidence" value="ECO:0007669"/>
    <property type="project" value="TreeGrafter"/>
</dbReference>
<dbReference type="GO" id="GO:0016020">
    <property type="term" value="C:membrane"/>
    <property type="evidence" value="ECO:0007669"/>
    <property type="project" value="UniProtKB-SubCell"/>
</dbReference>
<organism evidence="15">
    <name type="scientific">Amphimedon queenslandica</name>
    <name type="common">Sponge</name>
    <dbReference type="NCBI Taxonomy" id="400682"/>
    <lineage>
        <taxon>Eukaryota</taxon>
        <taxon>Metazoa</taxon>
        <taxon>Porifera</taxon>
        <taxon>Demospongiae</taxon>
        <taxon>Heteroscleromorpha</taxon>
        <taxon>Haplosclerida</taxon>
        <taxon>Niphatidae</taxon>
        <taxon>Amphimedon</taxon>
    </lineage>
</organism>
<evidence type="ECO:0000256" key="2">
    <source>
        <dbReference type="ARBA" id="ARBA00004906"/>
    </source>
</evidence>
<evidence type="ECO:0000259" key="14">
    <source>
        <dbReference type="PROSITE" id="PS51140"/>
    </source>
</evidence>